<dbReference type="EMBL" id="CM041550">
    <property type="protein sequence ID" value="KAI3355981.1"/>
    <property type="molecule type" value="Genomic_DNA"/>
</dbReference>
<gene>
    <name evidence="1" type="ORF">L3Q82_017254</name>
</gene>
<organism evidence="1 2">
    <name type="scientific">Scortum barcoo</name>
    <name type="common">barcoo grunter</name>
    <dbReference type="NCBI Taxonomy" id="214431"/>
    <lineage>
        <taxon>Eukaryota</taxon>
        <taxon>Metazoa</taxon>
        <taxon>Chordata</taxon>
        <taxon>Craniata</taxon>
        <taxon>Vertebrata</taxon>
        <taxon>Euteleostomi</taxon>
        <taxon>Actinopterygii</taxon>
        <taxon>Neopterygii</taxon>
        <taxon>Teleostei</taxon>
        <taxon>Neoteleostei</taxon>
        <taxon>Acanthomorphata</taxon>
        <taxon>Eupercaria</taxon>
        <taxon>Centrarchiformes</taxon>
        <taxon>Terapontoidei</taxon>
        <taxon>Terapontidae</taxon>
        <taxon>Scortum</taxon>
    </lineage>
</organism>
<dbReference type="Proteomes" id="UP000831701">
    <property type="component" value="Chromosome 20"/>
</dbReference>
<name>A0ACB8VKD1_9TELE</name>
<accession>A0ACB8VKD1</accession>
<reference evidence="1" key="1">
    <citation type="submission" date="2022-04" db="EMBL/GenBank/DDBJ databases">
        <title>Jade perch genome.</title>
        <authorList>
            <person name="Chao B."/>
        </authorList>
    </citation>
    <scope>NUCLEOTIDE SEQUENCE</scope>
    <source>
        <strain evidence="1">CB-2022</strain>
    </source>
</reference>
<proteinExistence type="predicted"/>
<evidence type="ECO:0000313" key="1">
    <source>
        <dbReference type="EMBL" id="KAI3355981.1"/>
    </source>
</evidence>
<protein>
    <submittedName>
        <fullName evidence="1">Uncharacterized protein</fullName>
    </submittedName>
</protein>
<evidence type="ECO:0000313" key="2">
    <source>
        <dbReference type="Proteomes" id="UP000831701"/>
    </source>
</evidence>
<comment type="caution">
    <text evidence="1">The sequence shown here is derived from an EMBL/GenBank/DDBJ whole genome shotgun (WGS) entry which is preliminary data.</text>
</comment>
<keyword evidence="2" id="KW-1185">Reference proteome</keyword>
<sequence>MFAVKKMASLKSSKQTSAAASKIKNKILNTSSFFKVSLKTNNKALAVALEAQKERSRQLEREIVYLQKQVEALCFELATRKYKHRKLLLILKNLHSNTLQHLDMVADLFSNSDLPKLSEEDEMLSGDTNKETLTAGRLTDQLPRQTETEAFACPLQNVTADLPEKNICTNVFNIQNRPQRSTLICTGAEKRRSSQKIQAPQTGASRPSSSLRDEVERLSMIFSQPGFDIESVSCPQTGQTPSVVVPKPPLSDGARLPSSSVREAEPENSNRQEKTVLLNTTMEMTLSNAADIIVVETKAKKTARPGKPKEKKNKEQTCGSSAAESPQVEVSAESGMSEVQSTRTDTLVHTDDDALKEVKDLNVIEPQAPKTQAKTVTASRIPKFKSESGSQKKMMKDKFKSSDPAKSETGVGGVVLPELDDYFMDPTVRLSRAGESGRLSPEKNTTEERRSKITCRRSRTKGRRLSSVRKTFVTLPLYETESGPEQVCIEREVEGTFEAPKDQEQPEELFCADEVTHPTSEHVADKPRSKTKTATSGGSHRPRCRGTFVVSVTRESTSWSRASSGAGDGEQDSMPFTGSSNCEAPEPPAITDQSSESDPLRNTAETPSSCKRPWLAIQDSESPQEGWSSSDNHEVLLPDQCCTSGAEFQKPKKARKEETSRSSKKKTVQREEGVDQLNGRKKKKTSSRAKKDLRSEDEASSLRDLIDSSPVCGLGGAETNEDPFGDLQMVDSPSDFFKHLYGSKPNETKSRTNCNPKRKTSKLQTPAESRNPRETFVVYTQRENVSLNNTRTSNVSDAHSHVTDTTDEVHQSLGGLLTDEMPPWLAMDASAADSEMGSVLATPRRETTGRTAVIEESAAVTTEASPAGRVLTSLTNTITTPENEGRGRTRRRLNGIVSYKEPALNSKIRRGDKFTDSEFLSSPVFKGGKKKKRQKKTTETKTKLESSILKMEARKLKRDVKALIGSYIGQKLRENSFDPKGRGTSTMLDELAHYDLAISVALWWLDKEEGQDVLDRDIISKVFIFIFFIPLGPGPGRGGSSLSRDAQTSLTPDTSSSSSGGTSEAFPGQLRDIVSPACPGSSPRPPPGGTCLEHLPREASRGASETDAQATSADSSRCEGARAAALLRAPPRACQPRQPHNIQRFEVLRADLIHPRRLATDEELTNYLSDFGLGDGRVHLRDPSLRFLIGRQVGGIEEILEVFLPPSVRQCPQFEDSFFSLTASLTSGVHHRVRGLPPRQAPETLRPQLRTCHASTMEAENMVHSDSMSPASLGICEKLFRSGAMSCSGSAQYPNRLEREAMILSSFARVIMNSLPVEEILALYRCKPAASCTNSRSKGSIVYPFTLSYHPFAMLSSYKAVHHSRKHSQKLKRWLSEKVKANAPPGPTPAPSSSSSSSSHSFLSITFYEDRNFQGRSYECDTDCPDMHPHFSRCNSIKVESGCWVLYEKPNYTGYQYVLTRGDYPDYQRWMGYNDTIRSCRTFSYTSEGPYRVRIYERPNFQGQMMEFSDDCESVQEHFRSRDIYSCNVMDGYWTFYEHPNYRGRQYFMRPGEYRKFSDWGATCATTGDFGGRHYECMSDCADLHSMFDCCRSIRVESGMFMIYDRPGFMGNQYFMRRGEYADYMGMAGLNDCVRSCRMIPMHTGSFRMRLYEHFDMGGEMMELVDDCPNLMDRFHLSNFNSCNVMDGHWLLYEQPHYRGRHYYLRPGQYRSFSEWSGNNSRVGSLRRLMDL</sequence>